<reference evidence="1 2" key="1">
    <citation type="submission" date="2019-11" db="EMBL/GenBank/DDBJ databases">
        <title>Whole genome sequence of Oryza granulata.</title>
        <authorList>
            <person name="Li W."/>
        </authorList>
    </citation>
    <scope>NUCLEOTIDE SEQUENCE [LARGE SCALE GENOMIC DNA]</scope>
    <source>
        <strain evidence="2">cv. Menghai</strain>
        <tissue evidence="1">Leaf</tissue>
    </source>
</reference>
<accession>A0A6G1DDL7</accession>
<dbReference type="Proteomes" id="UP000479710">
    <property type="component" value="Unassembled WGS sequence"/>
</dbReference>
<evidence type="ECO:0000313" key="2">
    <source>
        <dbReference type="Proteomes" id="UP000479710"/>
    </source>
</evidence>
<protein>
    <submittedName>
        <fullName evidence="1">Uncharacterized protein</fullName>
    </submittedName>
</protein>
<dbReference type="AlphaFoldDB" id="A0A6G1DDL7"/>
<dbReference type="EMBL" id="SPHZ02000006">
    <property type="protein sequence ID" value="KAF0910708.1"/>
    <property type="molecule type" value="Genomic_DNA"/>
</dbReference>
<keyword evidence="2" id="KW-1185">Reference proteome</keyword>
<comment type="caution">
    <text evidence="1">The sequence shown here is derived from an EMBL/GenBank/DDBJ whole genome shotgun (WGS) entry which is preliminary data.</text>
</comment>
<evidence type="ECO:0000313" key="1">
    <source>
        <dbReference type="EMBL" id="KAF0910708.1"/>
    </source>
</evidence>
<gene>
    <name evidence="1" type="ORF">E2562_004699</name>
</gene>
<proteinExistence type="predicted"/>
<organism evidence="1 2">
    <name type="scientific">Oryza meyeriana var. granulata</name>
    <dbReference type="NCBI Taxonomy" id="110450"/>
    <lineage>
        <taxon>Eukaryota</taxon>
        <taxon>Viridiplantae</taxon>
        <taxon>Streptophyta</taxon>
        <taxon>Embryophyta</taxon>
        <taxon>Tracheophyta</taxon>
        <taxon>Spermatophyta</taxon>
        <taxon>Magnoliopsida</taxon>
        <taxon>Liliopsida</taxon>
        <taxon>Poales</taxon>
        <taxon>Poaceae</taxon>
        <taxon>BOP clade</taxon>
        <taxon>Oryzoideae</taxon>
        <taxon>Oryzeae</taxon>
        <taxon>Oryzinae</taxon>
        <taxon>Oryza</taxon>
        <taxon>Oryza meyeriana</taxon>
    </lineage>
</organism>
<name>A0A6G1DDL7_9ORYZ</name>
<sequence>MHQRAECRADVGVGDVAPSLNEWCESREMKRVRRRVVVEDGDEHLPREKEESDLSSACMWLAEEEVERVEPDAMP</sequence>